<keyword evidence="3" id="KW-1185">Reference proteome</keyword>
<feature type="non-terminal residue" evidence="2">
    <location>
        <position position="135"/>
    </location>
</feature>
<organism evidence="2 3">
    <name type="scientific">Panicum virgatum</name>
    <name type="common">Blackwell switchgrass</name>
    <dbReference type="NCBI Taxonomy" id="38727"/>
    <lineage>
        <taxon>Eukaryota</taxon>
        <taxon>Viridiplantae</taxon>
        <taxon>Streptophyta</taxon>
        <taxon>Embryophyta</taxon>
        <taxon>Tracheophyta</taxon>
        <taxon>Spermatophyta</taxon>
        <taxon>Magnoliopsida</taxon>
        <taxon>Liliopsida</taxon>
        <taxon>Poales</taxon>
        <taxon>Poaceae</taxon>
        <taxon>PACMAD clade</taxon>
        <taxon>Panicoideae</taxon>
        <taxon>Panicodae</taxon>
        <taxon>Paniceae</taxon>
        <taxon>Panicinae</taxon>
        <taxon>Panicum</taxon>
        <taxon>Panicum sect. Hiantes</taxon>
    </lineage>
</organism>
<sequence>TGPQHYGPRKCYTPRCTSTTSHQSPHEAATAPPRRRRGKRRLDERSAQARGARGEAVQAGERRRLGHRAGSPQVASRSNLDSLKSGQRLGIVWGLQQPNCQSPELSAEHPDGYICSSGYPIPHAHRLFLHLLELR</sequence>
<name>A0A8T0N260_PANVG</name>
<evidence type="ECO:0000256" key="1">
    <source>
        <dbReference type="SAM" id="MobiDB-lite"/>
    </source>
</evidence>
<feature type="compositionally biased region" description="Polar residues" evidence="1">
    <location>
        <begin position="73"/>
        <end position="82"/>
    </location>
</feature>
<feature type="non-terminal residue" evidence="2">
    <location>
        <position position="1"/>
    </location>
</feature>
<accession>A0A8T0N260</accession>
<evidence type="ECO:0000313" key="3">
    <source>
        <dbReference type="Proteomes" id="UP000823388"/>
    </source>
</evidence>
<dbReference type="EMBL" id="CM029054">
    <property type="protein sequence ID" value="KAG2543901.1"/>
    <property type="molecule type" value="Genomic_DNA"/>
</dbReference>
<comment type="caution">
    <text evidence="2">The sequence shown here is derived from an EMBL/GenBank/DDBJ whole genome shotgun (WGS) entry which is preliminary data.</text>
</comment>
<gene>
    <name evidence="2" type="ORF">PVAP13_9NG776054</name>
</gene>
<evidence type="ECO:0000313" key="2">
    <source>
        <dbReference type="EMBL" id="KAG2543901.1"/>
    </source>
</evidence>
<reference evidence="2" key="1">
    <citation type="submission" date="2020-05" db="EMBL/GenBank/DDBJ databases">
        <title>WGS assembly of Panicum virgatum.</title>
        <authorList>
            <person name="Lovell J.T."/>
            <person name="Jenkins J."/>
            <person name="Shu S."/>
            <person name="Juenger T.E."/>
            <person name="Schmutz J."/>
        </authorList>
    </citation>
    <scope>NUCLEOTIDE SEQUENCE</scope>
    <source>
        <strain evidence="2">AP13</strain>
    </source>
</reference>
<dbReference type="AlphaFoldDB" id="A0A8T0N260"/>
<feature type="region of interest" description="Disordered" evidence="1">
    <location>
        <begin position="1"/>
        <end position="82"/>
    </location>
</feature>
<protein>
    <submittedName>
        <fullName evidence="2">Uncharacterized protein</fullName>
    </submittedName>
</protein>
<proteinExistence type="predicted"/>
<dbReference type="Proteomes" id="UP000823388">
    <property type="component" value="Chromosome 9N"/>
</dbReference>